<evidence type="ECO:0000313" key="2">
    <source>
        <dbReference type="EMBL" id="CUO55670.1"/>
    </source>
</evidence>
<dbReference type="EMBL" id="CVRS01000112">
    <property type="protein sequence ID" value="CRL42957.1"/>
    <property type="molecule type" value="Genomic_DNA"/>
</dbReference>
<evidence type="ECO:0000313" key="4">
    <source>
        <dbReference type="Proteomes" id="UP000095395"/>
    </source>
</evidence>
<dbReference type="Proteomes" id="UP000095395">
    <property type="component" value="Unassembled WGS sequence"/>
</dbReference>
<reference evidence="1" key="2">
    <citation type="submission" date="2015-05" db="EMBL/GenBank/DDBJ databases">
        <authorList>
            <person name="Wang D.B."/>
            <person name="Wang M."/>
        </authorList>
    </citation>
    <scope>NUCLEOTIDE SEQUENCE [LARGE SCALE GENOMIC DNA]</scope>
    <source>
        <strain evidence="1">L1-83</strain>
    </source>
</reference>
<dbReference type="STRING" id="360807.ERS852392_03508"/>
<reference evidence="3" key="1">
    <citation type="submission" date="2015-05" db="EMBL/GenBank/DDBJ databases">
        <authorList>
            <consortium name="Pathogen Informatics"/>
        </authorList>
    </citation>
    <scope>NUCLEOTIDE SEQUENCE [LARGE SCALE GENOMIC DNA]</scope>
    <source>
        <strain evidence="2 4">2789STDY5608835</strain>
        <strain evidence="3">L1-83</strain>
    </source>
</reference>
<evidence type="ECO:0000313" key="3">
    <source>
        <dbReference type="Proteomes" id="UP000049828"/>
    </source>
</evidence>
<dbReference type="RefSeq" id="WP_055040432.1">
    <property type="nucleotide sequence ID" value="NZ_CVRS01000112.1"/>
</dbReference>
<accession>A0A0M6X1V5</accession>
<proteinExistence type="predicted"/>
<sequence length="367" mass="42983">MKIYLFDNAIDSFEWSLRHLRTFLETDSNFENPDISTTYLKQAILCLNSALELFFKERISAINPLLIYEHIEINNLPQVFIDYYAKQQNGEIDEPLYNYVIENTELHTIDYSKCIELYCSLYSVAQGHKKNFIELNGIRNKLTHLGIKSQEEYYILAGRIADILNYVHYNIIMKIDYLPTRLENICLEIFNIESVLSNLEESIWRIANESRIEEICNNIISYSNCEEIQKYLQEKKILASFGSTFDADYVYSIYTMKRDDNEDTEICSIYGSVQNNALFISDSDLNDGPVFAILPLIDLNSKQPRFYISNDENGTNIPEFQGQSDFWKEKPYSAHFSYVPYGKNKIIEMLKKIINYMSIIEFKPFTP</sequence>
<dbReference type="EMBL" id="CYYR01000049">
    <property type="protein sequence ID" value="CUO55670.1"/>
    <property type="molecule type" value="Genomic_DNA"/>
</dbReference>
<organism evidence="1 3">
    <name type="scientific">Roseburia inulinivorans</name>
    <dbReference type="NCBI Taxonomy" id="360807"/>
    <lineage>
        <taxon>Bacteria</taxon>
        <taxon>Bacillati</taxon>
        <taxon>Bacillota</taxon>
        <taxon>Clostridia</taxon>
        <taxon>Lachnospirales</taxon>
        <taxon>Lachnospiraceae</taxon>
        <taxon>Roseburia</taxon>
    </lineage>
</organism>
<dbReference type="OrthoDB" id="2843813at2"/>
<gene>
    <name evidence="2" type="ORF">ERS852392_03508</name>
    <name evidence="1" type="ORF">RIL183_33261</name>
</gene>
<protein>
    <submittedName>
        <fullName evidence="1">Uncharacterized protein</fullName>
    </submittedName>
</protein>
<evidence type="ECO:0000313" key="1">
    <source>
        <dbReference type="EMBL" id="CRL42957.1"/>
    </source>
</evidence>
<dbReference type="Proteomes" id="UP000049828">
    <property type="component" value="Unassembled WGS sequence"/>
</dbReference>
<name>A0A0M6X1V5_9FIRM</name>
<dbReference type="AlphaFoldDB" id="A0A0M6X1V5"/>
<keyword evidence="3" id="KW-1185">Reference proteome</keyword>